<dbReference type="GO" id="GO:0004125">
    <property type="term" value="F:L-seryl-tRNA(Sec) selenium transferase activity"/>
    <property type="evidence" value="ECO:0007669"/>
    <property type="project" value="UniProtKB-EC"/>
</dbReference>
<evidence type="ECO:0000256" key="2">
    <source>
        <dbReference type="ARBA" id="ARBA00022490"/>
    </source>
</evidence>
<evidence type="ECO:0000256" key="1">
    <source>
        <dbReference type="ARBA" id="ARBA00001933"/>
    </source>
</evidence>
<evidence type="ECO:0000259" key="9">
    <source>
        <dbReference type="Pfam" id="PF12390"/>
    </source>
</evidence>
<dbReference type="EC" id="2.9.1.1" evidence="8"/>
<dbReference type="InterPro" id="IPR018319">
    <property type="entry name" value="SelA-like"/>
</dbReference>
<dbReference type="PANTHER" id="PTHR32328:SF0">
    <property type="entry name" value="L-SERYL-TRNA(SEC) SELENIUM TRANSFERASE"/>
    <property type="match status" value="1"/>
</dbReference>
<sequence length="472" mass="50528">MEAEDARRALPSVDEALHQAAVRETTSRLPRPLAVRVVREAIDAVRERLEDGGAGEPVEGLVQAEVRRRAEELAARRLQPVINATGVVIHTNLGRAPLPQAAVRAIAEVAQGYSNLEWDILSGRRGRRDTRIEPLLQALTGAEAGLVVNNNAAAVLLVLAAVARGREVIVSRGELVEIGDSFRIPEIIAHSGCVLKEVGTTNRTRPDDYEKAIGPQTGAILKAHPSNYRIVGFTESVEARTLAEMAHRRGLLLLVDLGSGAMVPSEAWGAGSHEPTAREMVEAGADAVMFSGDKLLGGPQAGIVAGRRDVVQMARRHPLFRAVRVGKLTLAALAAVLDLYLEGRVTDVPVWEMLHRAQDQLLERAHRLAEAIRQRLAGELEQAVTVRAVAMEAEVGGGSLPGAALPSAGVEIAAAGDEGLAECLARALRLGRPPVVGRIERERLVLDLRTVWPEQDEAVAEAAARAVRACRS</sequence>
<comment type="similarity">
    <text evidence="7 8">Belongs to the SelA family.</text>
</comment>
<evidence type="ECO:0000256" key="8">
    <source>
        <dbReference type="HAMAP-Rule" id="MF_00423"/>
    </source>
</evidence>
<evidence type="ECO:0000256" key="6">
    <source>
        <dbReference type="ARBA" id="ARBA00023266"/>
    </source>
</evidence>
<dbReference type="InterPro" id="IPR004534">
    <property type="entry name" value="SelA_trans"/>
</dbReference>
<dbReference type="SUPFAM" id="SSF53383">
    <property type="entry name" value="PLP-dependent transferases"/>
    <property type="match status" value="1"/>
</dbReference>
<dbReference type="HAMAP" id="MF_00423">
    <property type="entry name" value="SelA"/>
    <property type="match status" value="1"/>
</dbReference>
<dbReference type="Pfam" id="PF03841">
    <property type="entry name" value="SelA"/>
    <property type="match status" value="1"/>
</dbReference>
<dbReference type="NCBIfam" id="TIGR00474">
    <property type="entry name" value="selA"/>
    <property type="match status" value="1"/>
</dbReference>
<evidence type="ECO:0000256" key="3">
    <source>
        <dbReference type="ARBA" id="ARBA00022679"/>
    </source>
</evidence>
<dbReference type="InterPro" id="IPR025862">
    <property type="entry name" value="SelA_trans_N_dom"/>
</dbReference>
<keyword evidence="3 8" id="KW-0808">Transferase</keyword>
<dbReference type="InterPro" id="IPR015421">
    <property type="entry name" value="PyrdxlP-dep_Trfase_major"/>
</dbReference>
<dbReference type="Pfam" id="PF12390">
    <property type="entry name" value="Se-cys_synth_N"/>
    <property type="match status" value="1"/>
</dbReference>
<evidence type="ECO:0000313" key="10">
    <source>
        <dbReference type="EMBL" id="WRP17971.1"/>
    </source>
</evidence>
<comment type="function">
    <text evidence="8">Converts seryl-tRNA(Sec) to selenocysteinyl-tRNA(Sec) required for selenoprotein biosynthesis.</text>
</comment>
<comment type="catalytic activity">
    <reaction evidence="8">
        <text>L-seryl-tRNA(Sec) + selenophosphate + H(+) = L-selenocysteinyl-tRNA(Sec) + phosphate</text>
        <dbReference type="Rhea" id="RHEA:22728"/>
        <dbReference type="Rhea" id="RHEA-COMP:9742"/>
        <dbReference type="Rhea" id="RHEA-COMP:9743"/>
        <dbReference type="ChEBI" id="CHEBI:15378"/>
        <dbReference type="ChEBI" id="CHEBI:16144"/>
        <dbReference type="ChEBI" id="CHEBI:43474"/>
        <dbReference type="ChEBI" id="CHEBI:78533"/>
        <dbReference type="ChEBI" id="CHEBI:78573"/>
        <dbReference type="EC" id="2.9.1.1"/>
    </reaction>
</comment>
<keyword evidence="11" id="KW-1185">Reference proteome</keyword>
<dbReference type="Gene3D" id="3.40.640.10">
    <property type="entry name" value="Type I PLP-dependent aspartate aminotransferase-like (Major domain)"/>
    <property type="match status" value="1"/>
</dbReference>
<protein>
    <recommendedName>
        <fullName evidence="8">L-seryl-tRNA(Sec) selenium transferase</fullName>
        <ecNumber evidence="8">2.9.1.1</ecNumber>
    </recommendedName>
    <alternativeName>
        <fullName evidence="8">Selenocysteine synthase</fullName>
        <shortName evidence="8">Sec synthase</shortName>
    </alternativeName>
    <alternativeName>
        <fullName evidence="8">Selenocysteinyl-tRNA(Sec) synthase</fullName>
    </alternativeName>
</protein>
<dbReference type="InterPro" id="IPR015424">
    <property type="entry name" value="PyrdxlP-dep_Trfase"/>
</dbReference>
<dbReference type="Proteomes" id="UP001332192">
    <property type="component" value="Chromosome"/>
</dbReference>
<keyword evidence="5 8" id="KW-0648">Protein biosynthesis</keyword>
<comment type="subcellular location">
    <subcellularLocation>
        <location evidence="8">Cytoplasm</location>
    </subcellularLocation>
</comment>
<reference evidence="10 11" key="1">
    <citation type="journal article" date="2024" name="Front. Microbiol.">
        <title>Novel thermophilic genera Geochorda gen. nov. and Carboxydochorda gen. nov. from the deep terrestrial subsurface reveal the ecophysiological diversity in the class Limnochordia.</title>
        <authorList>
            <person name="Karnachuk O.V."/>
            <person name="Lukina A.P."/>
            <person name="Avakyan M.R."/>
            <person name="Kadnikov V.V."/>
            <person name="Begmatov S."/>
            <person name="Beletsky A.V."/>
            <person name="Vlasova K.G."/>
            <person name="Novikov A.A."/>
            <person name="Shcherbakova V.A."/>
            <person name="Mardanov A.V."/>
            <person name="Ravin N.V."/>
        </authorList>
    </citation>
    <scope>NUCLEOTIDE SEQUENCE [LARGE SCALE GENOMIC DNA]</scope>
    <source>
        <strain evidence="10 11">L945</strain>
    </source>
</reference>
<evidence type="ECO:0000256" key="7">
    <source>
        <dbReference type="ARBA" id="ARBA00044507"/>
    </source>
</evidence>
<proteinExistence type="inferred from homology"/>
<dbReference type="RefSeq" id="WP_324717242.1">
    <property type="nucleotide sequence ID" value="NZ_CP141615.1"/>
</dbReference>
<dbReference type="Gene3D" id="3.90.1150.180">
    <property type="match status" value="1"/>
</dbReference>
<dbReference type="PANTHER" id="PTHR32328">
    <property type="entry name" value="L-SERYL-TRNA(SEC) SELENIUM TRANSFERASE"/>
    <property type="match status" value="1"/>
</dbReference>
<dbReference type="EMBL" id="CP141615">
    <property type="protein sequence ID" value="WRP17971.1"/>
    <property type="molecule type" value="Genomic_DNA"/>
</dbReference>
<organism evidence="10 11">
    <name type="scientific">Carboxydichorda subterranea</name>
    <dbReference type="NCBI Taxonomy" id="3109565"/>
    <lineage>
        <taxon>Bacteria</taxon>
        <taxon>Bacillati</taxon>
        <taxon>Bacillota</taxon>
        <taxon>Limnochordia</taxon>
        <taxon>Limnochordales</taxon>
        <taxon>Geochordaceae</taxon>
        <taxon>Carboxydichorda</taxon>
    </lineage>
</organism>
<keyword evidence="4 8" id="KW-0663">Pyridoxal phosphate</keyword>
<evidence type="ECO:0000256" key="4">
    <source>
        <dbReference type="ARBA" id="ARBA00022898"/>
    </source>
</evidence>
<keyword evidence="2 8" id="KW-0963">Cytoplasm</keyword>
<feature type="domain" description="L-seryl-tRNA selenium transferase N-terminal" evidence="9">
    <location>
        <begin position="7"/>
        <end position="46"/>
    </location>
</feature>
<evidence type="ECO:0000313" key="11">
    <source>
        <dbReference type="Proteomes" id="UP001332192"/>
    </source>
</evidence>
<gene>
    <name evidence="8 10" type="primary">selA</name>
    <name evidence="10" type="ORF">U7230_02875</name>
</gene>
<comment type="cofactor">
    <cofactor evidence="1 8">
        <name>pyridoxal 5'-phosphate</name>
        <dbReference type="ChEBI" id="CHEBI:597326"/>
    </cofactor>
</comment>
<evidence type="ECO:0000256" key="5">
    <source>
        <dbReference type="ARBA" id="ARBA00022917"/>
    </source>
</evidence>
<accession>A0ABZ1BZN9</accession>
<keyword evidence="6 8" id="KW-0711">Selenium</keyword>
<feature type="modified residue" description="N6-(pyridoxal phosphate)lysine" evidence="8">
    <location>
        <position position="294"/>
    </location>
</feature>
<comment type="pathway">
    <text evidence="8">Aminoacyl-tRNA biosynthesis; selenocysteinyl-tRNA(Sec) biosynthesis; selenocysteinyl-tRNA(Sec) from L-seryl-tRNA(Sec) (bacterial route): step 1/1.</text>
</comment>
<name>A0ABZ1BZN9_9FIRM</name>